<accession>A0A7R9BIX5</accession>
<reference evidence="3" key="1">
    <citation type="submission" date="2020-11" db="EMBL/GenBank/DDBJ databases">
        <authorList>
            <person name="Tran Van P."/>
        </authorList>
    </citation>
    <scope>NUCLEOTIDE SEQUENCE</scope>
</reference>
<protein>
    <submittedName>
        <fullName evidence="3">Uncharacterized protein</fullName>
    </submittedName>
</protein>
<feature type="region of interest" description="Disordered" evidence="1">
    <location>
        <begin position="64"/>
        <end position="88"/>
    </location>
</feature>
<feature type="chain" id="PRO_5036402933" evidence="2">
    <location>
        <begin position="27"/>
        <end position="277"/>
    </location>
</feature>
<gene>
    <name evidence="3" type="ORF">NMOB1V02_LOCUS2894</name>
</gene>
<evidence type="ECO:0000256" key="2">
    <source>
        <dbReference type="SAM" id="SignalP"/>
    </source>
</evidence>
<proteinExistence type="predicted"/>
<evidence type="ECO:0000256" key="1">
    <source>
        <dbReference type="SAM" id="MobiDB-lite"/>
    </source>
</evidence>
<feature type="signal peptide" evidence="2">
    <location>
        <begin position="1"/>
        <end position="26"/>
    </location>
</feature>
<dbReference type="EMBL" id="CAJPEX010000354">
    <property type="protein sequence ID" value="CAG0915243.1"/>
    <property type="molecule type" value="Genomic_DNA"/>
</dbReference>
<dbReference type="AlphaFoldDB" id="A0A7R9BIX5"/>
<organism evidence="3">
    <name type="scientific">Notodromas monacha</name>
    <dbReference type="NCBI Taxonomy" id="399045"/>
    <lineage>
        <taxon>Eukaryota</taxon>
        <taxon>Metazoa</taxon>
        <taxon>Ecdysozoa</taxon>
        <taxon>Arthropoda</taxon>
        <taxon>Crustacea</taxon>
        <taxon>Oligostraca</taxon>
        <taxon>Ostracoda</taxon>
        <taxon>Podocopa</taxon>
        <taxon>Podocopida</taxon>
        <taxon>Cypridocopina</taxon>
        <taxon>Cypridoidea</taxon>
        <taxon>Cyprididae</taxon>
        <taxon>Notodromas</taxon>
    </lineage>
</organism>
<evidence type="ECO:0000313" key="3">
    <source>
        <dbReference type="EMBL" id="CAD7275091.1"/>
    </source>
</evidence>
<keyword evidence="4" id="KW-1185">Reference proteome</keyword>
<evidence type="ECO:0000313" key="4">
    <source>
        <dbReference type="Proteomes" id="UP000678499"/>
    </source>
</evidence>
<dbReference type="EMBL" id="OA882391">
    <property type="protein sequence ID" value="CAD7275091.1"/>
    <property type="molecule type" value="Genomic_DNA"/>
</dbReference>
<keyword evidence="2" id="KW-0732">Signal</keyword>
<name>A0A7R9BIX5_9CRUS</name>
<dbReference type="Proteomes" id="UP000678499">
    <property type="component" value="Unassembled WGS sequence"/>
</dbReference>
<sequence length="277" mass="31625">MRDWFKITLLCFNLMAMALTLISVRAAREVVTNRVSQEQDPGLDILGSRTAPSDGAVMKTLEQLQHSKASTQQEEETQKNKDDEDEKECPLGQVWDRNTRKCVHKPEVLVSLSRLPFIAIAQYTLHSPFEIDLRNHSNKNKHKKKPNRTDTLRPINTDDYVIIHRDQICDGSNMQSITKLSIYILFLAFCMHEIFGKPLLVERNTISLVLANEIRASLGQPNKSVGGSDNEPKVHTAAIIGVPLKRKRKKNRRCNANEDRDFNGDCHPIFSFKSWSF</sequence>